<dbReference type="SUPFAM" id="SSF141868">
    <property type="entry name" value="EAL domain-like"/>
    <property type="match status" value="1"/>
</dbReference>
<dbReference type="PROSITE" id="PS50883">
    <property type="entry name" value="EAL"/>
    <property type="match status" value="1"/>
</dbReference>
<dbReference type="RefSeq" id="WP_379908435.1">
    <property type="nucleotide sequence ID" value="NZ_JBHSWE010000001.1"/>
</dbReference>
<reference evidence="3" key="1">
    <citation type="journal article" date="2019" name="Int. J. Syst. Evol. Microbiol.">
        <title>The Global Catalogue of Microorganisms (GCM) 10K type strain sequencing project: providing services to taxonomists for standard genome sequencing and annotation.</title>
        <authorList>
            <consortium name="The Broad Institute Genomics Platform"/>
            <consortium name="The Broad Institute Genome Sequencing Center for Infectious Disease"/>
            <person name="Wu L."/>
            <person name="Ma J."/>
        </authorList>
    </citation>
    <scope>NUCLEOTIDE SEQUENCE [LARGE SCALE GENOMIC DNA]</scope>
    <source>
        <strain evidence="3">NBRC 111756</strain>
    </source>
</reference>
<dbReference type="InterPro" id="IPR001633">
    <property type="entry name" value="EAL_dom"/>
</dbReference>
<gene>
    <name evidence="2" type="ORF">ACFQDL_07280</name>
</gene>
<protein>
    <submittedName>
        <fullName evidence="2">EAL domain-containing protein</fullName>
    </submittedName>
</protein>
<name>A0ABW1ZXK5_9GAMM</name>
<dbReference type="InterPro" id="IPR035919">
    <property type="entry name" value="EAL_sf"/>
</dbReference>
<accession>A0ABW1ZXK5</accession>
<comment type="caution">
    <text evidence="2">The sequence shown here is derived from an EMBL/GenBank/DDBJ whole genome shotgun (WGS) entry which is preliminary data.</text>
</comment>
<dbReference type="Proteomes" id="UP001596422">
    <property type="component" value="Unassembled WGS sequence"/>
</dbReference>
<dbReference type="PANTHER" id="PTHR33121">
    <property type="entry name" value="CYCLIC DI-GMP PHOSPHODIESTERASE PDEF"/>
    <property type="match status" value="1"/>
</dbReference>
<dbReference type="Pfam" id="PF00563">
    <property type="entry name" value="EAL"/>
    <property type="match status" value="1"/>
</dbReference>
<dbReference type="CDD" id="cd01948">
    <property type="entry name" value="EAL"/>
    <property type="match status" value="1"/>
</dbReference>
<organism evidence="2 3">
    <name type="scientific">Marinobacterium aestuariivivens</name>
    <dbReference type="NCBI Taxonomy" id="1698799"/>
    <lineage>
        <taxon>Bacteria</taxon>
        <taxon>Pseudomonadati</taxon>
        <taxon>Pseudomonadota</taxon>
        <taxon>Gammaproteobacteria</taxon>
        <taxon>Oceanospirillales</taxon>
        <taxon>Oceanospirillaceae</taxon>
        <taxon>Marinobacterium</taxon>
    </lineage>
</organism>
<sequence>MPNADGEPMAVEVLCRIRLPDERLMSAGEFIELAESMGKVHQLDYVVMEKAFEAVQRSGYDGLLFINLSPRSILIDDFLRRIRTLTRTYAIHNERIVFEITERDTVKSMATLEKFVSCLKDSGFKFAIDDFGSGFSSFHYLKHLPIDFVKIEGEFIANMANDSRDLAFVTSITRLAGELKVRTVAEFVESAEILEQVRAIGIDYAQGYHIGHPTLSLEELVGDLRT</sequence>
<evidence type="ECO:0000313" key="2">
    <source>
        <dbReference type="EMBL" id="MFC6669910.1"/>
    </source>
</evidence>
<dbReference type="EMBL" id="JBHSWE010000001">
    <property type="protein sequence ID" value="MFC6669910.1"/>
    <property type="molecule type" value="Genomic_DNA"/>
</dbReference>
<proteinExistence type="predicted"/>
<dbReference type="InterPro" id="IPR050706">
    <property type="entry name" value="Cyclic-di-GMP_PDE-like"/>
</dbReference>
<dbReference type="Gene3D" id="3.20.20.450">
    <property type="entry name" value="EAL domain"/>
    <property type="match status" value="1"/>
</dbReference>
<dbReference type="PANTHER" id="PTHR33121:SF71">
    <property type="entry name" value="OXYGEN SENSOR PROTEIN DOSP"/>
    <property type="match status" value="1"/>
</dbReference>
<keyword evidence="3" id="KW-1185">Reference proteome</keyword>
<evidence type="ECO:0000259" key="1">
    <source>
        <dbReference type="PROSITE" id="PS50883"/>
    </source>
</evidence>
<evidence type="ECO:0000313" key="3">
    <source>
        <dbReference type="Proteomes" id="UP001596422"/>
    </source>
</evidence>
<feature type="domain" description="EAL" evidence="1">
    <location>
        <begin position="1"/>
        <end position="226"/>
    </location>
</feature>
<dbReference type="SMART" id="SM00052">
    <property type="entry name" value="EAL"/>
    <property type="match status" value="1"/>
</dbReference>